<dbReference type="AlphaFoldDB" id="A0A401NIH2"/>
<organism evidence="2 3">
    <name type="scientific">Scyliorhinus torazame</name>
    <name type="common">Cloudy catshark</name>
    <name type="synonym">Catulus torazame</name>
    <dbReference type="NCBI Taxonomy" id="75743"/>
    <lineage>
        <taxon>Eukaryota</taxon>
        <taxon>Metazoa</taxon>
        <taxon>Chordata</taxon>
        <taxon>Craniata</taxon>
        <taxon>Vertebrata</taxon>
        <taxon>Chondrichthyes</taxon>
        <taxon>Elasmobranchii</taxon>
        <taxon>Galeomorphii</taxon>
        <taxon>Galeoidea</taxon>
        <taxon>Carcharhiniformes</taxon>
        <taxon>Scyliorhinidae</taxon>
        <taxon>Scyliorhinus</taxon>
    </lineage>
</organism>
<accession>A0A401NIH2</accession>
<name>A0A401NIH2_SCYTO</name>
<feature type="compositionally biased region" description="Basic residues" evidence="1">
    <location>
        <begin position="34"/>
        <end position="43"/>
    </location>
</feature>
<dbReference type="STRING" id="75743.A0A401NIH2"/>
<dbReference type="InterPro" id="IPR026680">
    <property type="entry name" value="CCDC137"/>
</dbReference>
<feature type="region of interest" description="Disordered" evidence="1">
    <location>
        <begin position="29"/>
        <end position="83"/>
    </location>
</feature>
<gene>
    <name evidence="2" type="ORF">scyTo_0006903</name>
</gene>
<dbReference type="EMBL" id="BFAA01002414">
    <property type="protein sequence ID" value="GCB60664.1"/>
    <property type="molecule type" value="Genomic_DNA"/>
</dbReference>
<feature type="region of interest" description="Disordered" evidence="1">
    <location>
        <begin position="159"/>
        <end position="179"/>
    </location>
</feature>
<comment type="caution">
    <text evidence="2">The sequence shown here is derived from an EMBL/GenBank/DDBJ whole genome shotgun (WGS) entry which is preliminary data.</text>
</comment>
<proteinExistence type="predicted"/>
<sequence>SEPKKFNMKPKNIDEQEIPYKVREIMRSREKMVKKMNKQKRKPEKPAKKPASVGSGLHRDIPVPKFKRRKHEPQSAYIQRMEEETQHVMFLTKTQLTRCPELDNEEEEQASSVKSKSERKKEHDKKRLGKFIRKKAERREMKLEKEMFTDTVKFGEVAMQPPTLTAKPRKSQETDQPGQRQLLLKSLIQQSKCASERREGIQCGKQPTMSMARQRIMLEERERVIKAYRTLKKQKQQTLPQNKNSTEKLKNPN</sequence>
<dbReference type="OMA" id="HHGVRDP"/>
<keyword evidence="3" id="KW-1185">Reference proteome</keyword>
<feature type="non-terminal residue" evidence="2">
    <location>
        <position position="1"/>
    </location>
</feature>
<dbReference type="Proteomes" id="UP000288216">
    <property type="component" value="Unassembled WGS sequence"/>
</dbReference>
<evidence type="ECO:0000313" key="3">
    <source>
        <dbReference type="Proteomes" id="UP000288216"/>
    </source>
</evidence>
<reference evidence="2 3" key="1">
    <citation type="journal article" date="2018" name="Nat. Ecol. Evol.">
        <title>Shark genomes provide insights into elasmobranch evolution and the origin of vertebrates.</title>
        <authorList>
            <person name="Hara Y"/>
            <person name="Yamaguchi K"/>
            <person name="Onimaru K"/>
            <person name="Kadota M"/>
            <person name="Koyanagi M"/>
            <person name="Keeley SD"/>
            <person name="Tatsumi K"/>
            <person name="Tanaka K"/>
            <person name="Motone F"/>
            <person name="Kageyama Y"/>
            <person name="Nozu R"/>
            <person name="Adachi N"/>
            <person name="Nishimura O"/>
            <person name="Nakagawa R"/>
            <person name="Tanegashima C"/>
            <person name="Kiyatake I"/>
            <person name="Matsumoto R"/>
            <person name="Murakumo K"/>
            <person name="Nishida K"/>
            <person name="Terakita A"/>
            <person name="Kuratani S"/>
            <person name="Sato K"/>
            <person name="Hyodo S Kuraku.S."/>
        </authorList>
    </citation>
    <scope>NUCLEOTIDE SEQUENCE [LARGE SCALE GENOMIC DNA]</scope>
</reference>
<dbReference type="PANTHER" id="PTHR21838">
    <property type="entry name" value="COILED-COIL DOMAIN-CONTAINING PROTEIN 137"/>
    <property type="match status" value="1"/>
</dbReference>
<protein>
    <recommendedName>
        <fullName evidence="4">Coiled-coil domain-containing protein 137</fullName>
    </recommendedName>
</protein>
<feature type="region of interest" description="Disordered" evidence="1">
    <location>
        <begin position="97"/>
        <end position="133"/>
    </location>
</feature>
<feature type="region of interest" description="Disordered" evidence="1">
    <location>
        <begin position="230"/>
        <end position="253"/>
    </location>
</feature>
<evidence type="ECO:0008006" key="4">
    <source>
        <dbReference type="Google" id="ProtNLM"/>
    </source>
</evidence>
<dbReference type="GO" id="GO:0005634">
    <property type="term" value="C:nucleus"/>
    <property type="evidence" value="ECO:0007669"/>
    <property type="project" value="TreeGrafter"/>
</dbReference>
<evidence type="ECO:0000256" key="1">
    <source>
        <dbReference type="SAM" id="MobiDB-lite"/>
    </source>
</evidence>
<dbReference type="OrthoDB" id="5876637at2759"/>
<dbReference type="PANTHER" id="PTHR21838:SF2">
    <property type="entry name" value="COILED-COIL DOMAIN-CONTAINING PROTEIN 137"/>
    <property type="match status" value="1"/>
</dbReference>
<evidence type="ECO:0000313" key="2">
    <source>
        <dbReference type="EMBL" id="GCB60664.1"/>
    </source>
</evidence>
<feature type="compositionally biased region" description="Basic residues" evidence="1">
    <location>
        <begin position="122"/>
        <end position="133"/>
    </location>
</feature>